<organism evidence="1">
    <name type="scientific">uncultured marine group II/III euryarchaeote AD1000_39_G05</name>
    <dbReference type="NCBI Taxonomy" id="1457764"/>
    <lineage>
        <taxon>Archaea</taxon>
        <taxon>Methanobacteriati</taxon>
        <taxon>Methanobacteriota</taxon>
        <taxon>environmental samples</taxon>
    </lineage>
</organism>
<dbReference type="EMBL" id="KF900403">
    <property type="protein sequence ID" value="AIE93762.1"/>
    <property type="molecule type" value="Genomic_DNA"/>
</dbReference>
<evidence type="ECO:0000313" key="1">
    <source>
        <dbReference type="EMBL" id="AIE93762.1"/>
    </source>
</evidence>
<proteinExistence type="predicted"/>
<dbReference type="AlphaFoldDB" id="A0A075FVS6"/>
<protein>
    <submittedName>
        <fullName evidence="1">Uncharacterized protein</fullName>
    </submittedName>
</protein>
<sequence>MDKEKKRESLRFLLAAASKIYGEKKLREMLLEQGAPSKDNLDELVKDEGLRFTHLTTALKESVDFVGQLEIRLSELCIIAENLGFGNPKIIRKWLSDECKPCIVEHVIDGYDEVYRIMIELDDRLMWSGWPLIGKLHDPLK</sequence>
<accession>A0A075FVS6</accession>
<reference evidence="1" key="1">
    <citation type="journal article" date="2014" name="Genome Biol. Evol.">
        <title>Pangenome evidence for extensive interdomain horizontal transfer affecting lineage core and shell genes in uncultured planktonic thaumarchaeota and euryarchaeota.</title>
        <authorList>
            <person name="Deschamps P."/>
            <person name="Zivanovic Y."/>
            <person name="Moreira D."/>
            <person name="Rodriguez-Valera F."/>
            <person name="Lopez-Garcia P."/>
        </authorList>
    </citation>
    <scope>NUCLEOTIDE SEQUENCE</scope>
</reference>
<name>A0A075FVS6_9EURY</name>